<reference evidence="2" key="1">
    <citation type="submission" date="2018-01" db="EMBL/GenBank/DDBJ databases">
        <title>Draft genome sequence of Bandra megavirus.</title>
        <authorList>
            <person name="Chatterjee A."/>
            <person name="Yadav R."/>
            <person name="Kondabagil K."/>
        </authorList>
    </citation>
    <scope>NUCLEOTIDE SEQUENCE</scope>
    <source>
        <strain evidence="2">KK-1</strain>
    </source>
</reference>
<dbReference type="InterPro" id="IPR018004">
    <property type="entry name" value="KilA/APSES_HTH"/>
</dbReference>
<sequence length="130" mass="15223">MTRIKITKYDIRKTCFEEINNSYSWGIYYDKNVIIMKKNGYINATKFIASIGRDEDVEQWLRDEYGLELLDALSNEVGICKNKLTVHIKSKSNPDINGIYVHQDILPIMTMMIDPVFCYRASKIVNKKLY</sequence>
<dbReference type="EMBL" id="MG779390">
    <property type="protein sequence ID" value="AUV58976.1"/>
    <property type="molecule type" value="Genomic_DNA"/>
</dbReference>
<dbReference type="PROSITE" id="PS51301">
    <property type="entry name" value="KILA_N"/>
    <property type="match status" value="1"/>
</dbReference>
<proteinExistence type="predicted"/>
<feature type="domain" description="KilA-N" evidence="1">
    <location>
        <begin position="22"/>
        <end position="128"/>
    </location>
</feature>
<organism evidence="2">
    <name type="scientific">Bandra megavirus</name>
    <dbReference type="NCBI Taxonomy" id="2071566"/>
    <lineage>
        <taxon>Viruses</taxon>
        <taxon>Varidnaviria</taxon>
        <taxon>Bamfordvirae</taxon>
        <taxon>Nucleocytoviricota</taxon>
        <taxon>Megaviricetes</taxon>
        <taxon>Imitervirales</taxon>
        <taxon>Mimiviridae</taxon>
        <taxon>Megamimivirinae</taxon>
        <taxon>Megavirus</taxon>
    </lineage>
</organism>
<protein>
    <recommendedName>
        <fullName evidence="1">KilA-N domain-containing protein</fullName>
    </recommendedName>
</protein>
<accession>A0A2K9V9V0</accession>
<evidence type="ECO:0000313" key="2">
    <source>
        <dbReference type="EMBL" id="AUV58976.1"/>
    </source>
</evidence>
<dbReference type="Pfam" id="PF04383">
    <property type="entry name" value="KilA-N"/>
    <property type="match status" value="1"/>
</dbReference>
<dbReference type="InterPro" id="IPR017880">
    <property type="entry name" value="KilA_N"/>
</dbReference>
<evidence type="ECO:0000259" key="1">
    <source>
        <dbReference type="PROSITE" id="PS51301"/>
    </source>
</evidence>
<name>A0A2K9V9V0_9VIRU</name>